<gene>
    <name evidence="1" type="ORF">BDR25DRAFT_306041</name>
</gene>
<comment type="caution">
    <text evidence="1">The sequence shown here is derived from an EMBL/GenBank/DDBJ whole genome shotgun (WGS) entry which is preliminary data.</text>
</comment>
<accession>A0ACB6QIZ7</accession>
<organism evidence="1 2">
    <name type="scientific">Lindgomyces ingoldianus</name>
    <dbReference type="NCBI Taxonomy" id="673940"/>
    <lineage>
        <taxon>Eukaryota</taxon>
        <taxon>Fungi</taxon>
        <taxon>Dikarya</taxon>
        <taxon>Ascomycota</taxon>
        <taxon>Pezizomycotina</taxon>
        <taxon>Dothideomycetes</taxon>
        <taxon>Pleosporomycetidae</taxon>
        <taxon>Pleosporales</taxon>
        <taxon>Lindgomycetaceae</taxon>
        <taxon>Lindgomyces</taxon>
    </lineage>
</organism>
<evidence type="ECO:0000313" key="1">
    <source>
        <dbReference type="EMBL" id="KAF2466847.1"/>
    </source>
</evidence>
<keyword evidence="2" id="KW-1185">Reference proteome</keyword>
<reference evidence="1" key="1">
    <citation type="journal article" date="2020" name="Stud. Mycol.">
        <title>101 Dothideomycetes genomes: a test case for predicting lifestyles and emergence of pathogens.</title>
        <authorList>
            <person name="Haridas S."/>
            <person name="Albert R."/>
            <person name="Binder M."/>
            <person name="Bloem J."/>
            <person name="Labutti K."/>
            <person name="Salamov A."/>
            <person name="Andreopoulos B."/>
            <person name="Baker S."/>
            <person name="Barry K."/>
            <person name="Bills G."/>
            <person name="Bluhm B."/>
            <person name="Cannon C."/>
            <person name="Castanera R."/>
            <person name="Culley D."/>
            <person name="Daum C."/>
            <person name="Ezra D."/>
            <person name="Gonzalez J."/>
            <person name="Henrissat B."/>
            <person name="Kuo A."/>
            <person name="Liang C."/>
            <person name="Lipzen A."/>
            <person name="Lutzoni F."/>
            <person name="Magnuson J."/>
            <person name="Mondo S."/>
            <person name="Nolan M."/>
            <person name="Ohm R."/>
            <person name="Pangilinan J."/>
            <person name="Park H.-J."/>
            <person name="Ramirez L."/>
            <person name="Alfaro M."/>
            <person name="Sun H."/>
            <person name="Tritt A."/>
            <person name="Yoshinaga Y."/>
            <person name="Zwiers L.-H."/>
            <person name="Turgeon B."/>
            <person name="Goodwin S."/>
            <person name="Spatafora J."/>
            <person name="Crous P."/>
            <person name="Grigoriev I."/>
        </authorList>
    </citation>
    <scope>NUCLEOTIDE SEQUENCE</scope>
    <source>
        <strain evidence="1">ATCC 200398</strain>
    </source>
</reference>
<protein>
    <submittedName>
        <fullName evidence="1">Uncharacterized protein</fullName>
    </submittedName>
</protein>
<name>A0ACB6QIZ7_9PLEO</name>
<proteinExistence type="predicted"/>
<dbReference type="EMBL" id="MU003523">
    <property type="protein sequence ID" value="KAF2466847.1"/>
    <property type="molecule type" value="Genomic_DNA"/>
</dbReference>
<evidence type="ECO:0000313" key="2">
    <source>
        <dbReference type="Proteomes" id="UP000799755"/>
    </source>
</evidence>
<dbReference type="Proteomes" id="UP000799755">
    <property type="component" value="Unassembled WGS sequence"/>
</dbReference>
<sequence length="338" mass="37093">MSAAALQRRNQLRGIASETRSLLPTILSQLDSWNTTASSLHHKRTLTQLDPKDCPGYRLPEDDPEAGTRGTRIRVYDQDTFDAALDLQPGFTFSSLSPPMNKSAPTSVTQSEDSTLDPAAIATQTTEPSTSKNPMIPKPVAILNLASERHPGGGWLNGALAQEEALCFRSSLSVTLHEHYYPIPALGAIYSPLVLLIREAMSRGHGLIWPDTPAQNLPVTAVITMAALRRPELTRDGTYRYAQDKDMMKNKIRVILRVAVHQGHSKLVLGALGCGAFGNPPREVAQCFLEVFQEHEFQGGWWEDVVFAILDNARKEQGGKDGVGNFGFFYRALDGTLV</sequence>